<dbReference type="InterPro" id="IPR027417">
    <property type="entry name" value="P-loop_NTPase"/>
</dbReference>
<evidence type="ECO:0000256" key="2">
    <source>
        <dbReference type="SAM" id="MobiDB-lite"/>
    </source>
</evidence>
<dbReference type="InterPro" id="IPR015943">
    <property type="entry name" value="WD40/YVTN_repeat-like_dom_sf"/>
</dbReference>
<evidence type="ECO:0000259" key="3">
    <source>
        <dbReference type="Pfam" id="PF13191"/>
    </source>
</evidence>
<organism evidence="4 5">
    <name type="scientific">Streptomyces cinereoruber</name>
    <dbReference type="NCBI Taxonomy" id="67260"/>
    <lineage>
        <taxon>Bacteria</taxon>
        <taxon>Bacillati</taxon>
        <taxon>Actinomycetota</taxon>
        <taxon>Actinomycetes</taxon>
        <taxon>Kitasatosporales</taxon>
        <taxon>Streptomycetaceae</taxon>
        <taxon>Streptomyces</taxon>
    </lineage>
</organism>
<dbReference type="PANTHER" id="PTHR44156">
    <property type="entry name" value="SUPERNUMERARY LIMBS, ISOFORM B-RELATED"/>
    <property type="match status" value="1"/>
</dbReference>
<reference evidence="4 5" key="1">
    <citation type="submission" date="2017-09" db="EMBL/GenBank/DDBJ databases">
        <authorList>
            <person name="Lee N."/>
            <person name="Cho B.-K."/>
        </authorList>
    </citation>
    <scope>NUCLEOTIDE SEQUENCE [LARGE SCALE GENOMIC DNA]</scope>
    <source>
        <strain evidence="4 5">ATCC 19740</strain>
    </source>
</reference>
<evidence type="ECO:0000313" key="5">
    <source>
        <dbReference type="Proteomes" id="UP000326029"/>
    </source>
</evidence>
<dbReference type="InterPro" id="IPR053299">
    <property type="entry name" value="ASTRA_WD_repeat"/>
</dbReference>
<name>A0ABX6BAA4_9ACTN</name>
<keyword evidence="1" id="KW-0853">WD repeat</keyword>
<accession>A0ABX6BAA4</accession>
<dbReference type="Gene3D" id="3.40.50.300">
    <property type="entry name" value="P-loop containing nucleotide triphosphate hydrolases"/>
    <property type="match status" value="1"/>
</dbReference>
<dbReference type="SUPFAM" id="SSF52540">
    <property type="entry name" value="P-loop containing nucleoside triphosphate hydrolases"/>
    <property type="match status" value="1"/>
</dbReference>
<gene>
    <name evidence="4" type="ORF">CP977_00865</name>
</gene>
<dbReference type="RefSeq" id="WP_152369416.1">
    <property type="nucleotide sequence ID" value="NZ_CP023693.1"/>
</dbReference>
<dbReference type="InterPro" id="IPR001680">
    <property type="entry name" value="WD40_rpt"/>
</dbReference>
<keyword evidence="5" id="KW-1185">Reference proteome</keyword>
<evidence type="ECO:0000313" key="4">
    <source>
        <dbReference type="EMBL" id="QEV30922.1"/>
    </source>
</evidence>
<feature type="repeat" description="WD" evidence="1">
    <location>
        <begin position="1426"/>
        <end position="1469"/>
    </location>
</feature>
<dbReference type="Pfam" id="PF00400">
    <property type="entry name" value="WD40"/>
    <property type="match status" value="1"/>
</dbReference>
<evidence type="ECO:0000256" key="1">
    <source>
        <dbReference type="PROSITE-ProRule" id="PRU00221"/>
    </source>
</evidence>
<sequence length="1508" mass="163370">MTQVLVVGVGDFKGDDEDDDADPLAPSNTLEGLPSVAPAVAGLTVQLAKTPGLNVLGGQASLDPDSDTLTCLWRGALRQAQASAGAEALIVHFAGHGVAGPGGQTLFLASRETTRRDLPWTAAQVGTWLAEAEAVEDGPPVLLLLDVCGAGRAVVQQLLDGIRAEDRRAWVIAACAPDEKTYQARFTVAAGMVLERLREGRLDISPAVEHVPVETLAREIDRELARSAVVEGLPSQSVLRTAHPEARAPVPPFLLNPSYRATAGGQFRQTVDLGLWQFATAVDPALDPLHFISRASGTPQQQDIAQGCFFTGRDEQLGAIKRWLEGPSEQTLMIVTGSPGSGKSALLGVVACLAHAQLREVSRQVAGAVGRDVRPELDPDLVAVHARQRGPSEVLASIAAQLGLATDPGRGWSATALLNRITDHCRRPVTIVVDALDEASLDTALVEVLRELSRGRRRFDKEDPHRDLVLCRVLVGTRPWWDRYAELLEDLADNEQLARLDNSLPWGKKYVSLIKELSASGLLVDLDSISAEQRTAELTGYVCDVLETSRTYSGPGTAEVRKATARAVAQQLGLRHRSGAFLLASLFAHYLVHQETAPSVEEVVKKVPASLPAMLDLHLDVLQQEHPAMSAVLAAVAHGYGQGMPLEVVHSVVRAFVAPDCKAPDLDDVRKALSAASFYLRFSTDTDGQRLYRFYHQSLVDHLRTAHERVKRRDIFTRVLDTVPGPAEVTARRFGLALPYVLRHAAQHAVDARALDELLLSASYLVFCDPLLLQEHTQGRTVRGRIATLMSRAALSAVHEPWQRREWLRNTATVWGERWLVEALDALEEPTAQRPRAAMLEFVWGTAEAPPDNTELAHVGNVDPVLVRCSQRWLAAGETYAGQLAVWDVRMGAFLFFLHMPNDALPDMLCGAYGVFGALVAEGTPDGHVRVWDVNTGQVEITIETDVAPLSALGIVVQHGRALVVVCGGGEVTAYDMEGSRVASLDVIADWLSGLEADGDVEDLFEPDMDIEGYDCTAVGATVLDGAEVYVAGAVDGTVHIWDAEGKKHVVWAGGQKPITSLQILTGDGGPFVVTGAEDGNRVWDLRTGDSRLLEGVETVASGAVTLHDGIPSFAYFKQGTELLVQPLDSGPVRPDGVCRLPRGLDRVDALATDGTRWAAVGLMTSRSSSRVRTVLLSQHVHGGKTSLLPTTRHDFLVECVAVARAVSHGWLPAVSVDEGGTLIVWDALTGRRVWVRQGVSVSALEVGRLGKRNVIFLSRGRGSKSRIEFLDAASGRPVRKSFSPRDTVQQLFVDDTSKVTRVVVHTFAEIYTIGLKEDEPERTLYKEKDLRVGMADCSAWRRDGNNDVVAVAVTKSRSVGSDWEFDRILSVYSTTGVRRVLAQDTQELAALEIGRWGDQDAVVCGDEAGFIGVLCLETGRELAHFQAHKEGVWSVAFVRRGEVPLLVSSGEDHRVRVWDPRDPGVVQEEIVFPDSLGIIAVSEAGVFAGFGTRVAFFTWSELADQTD</sequence>
<dbReference type="Pfam" id="PF13191">
    <property type="entry name" value="AAA_16"/>
    <property type="match status" value="1"/>
</dbReference>
<proteinExistence type="predicted"/>
<dbReference type="SUPFAM" id="SSF50978">
    <property type="entry name" value="WD40 repeat-like"/>
    <property type="match status" value="1"/>
</dbReference>
<dbReference type="PROSITE" id="PS50082">
    <property type="entry name" value="WD_REPEATS_2"/>
    <property type="match status" value="2"/>
</dbReference>
<dbReference type="Proteomes" id="UP000326029">
    <property type="component" value="Chromosome"/>
</dbReference>
<dbReference type="InterPro" id="IPR041664">
    <property type="entry name" value="AAA_16"/>
</dbReference>
<dbReference type="EMBL" id="CP023693">
    <property type="protein sequence ID" value="QEV30922.1"/>
    <property type="molecule type" value="Genomic_DNA"/>
</dbReference>
<feature type="repeat" description="WD" evidence="1">
    <location>
        <begin position="917"/>
        <end position="942"/>
    </location>
</feature>
<dbReference type="PROSITE" id="PS50294">
    <property type="entry name" value="WD_REPEATS_REGION"/>
    <property type="match status" value="1"/>
</dbReference>
<dbReference type="InterPro" id="IPR036322">
    <property type="entry name" value="WD40_repeat_dom_sf"/>
</dbReference>
<dbReference type="GeneID" id="95452347"/>
<feature type="domain" description="Orc1-like AAA ATPase" evidence="3">
    <location>
        <begin position="310"/>
        <end position="455"/>
    </location>
</feature>
<protein>
    <recommendedName>
        <fullName evidence="3">Orc1-like AAA ATPase domain-containing protein</fullName>
    </recommendedName>
</protein>
<feature type="region of interest" description="Disordered" evidence="2">
    <location>
        <begin position="10"/>
        <end position="30"/>
    </location>
</feature>
<dbReference type="SMART" id="SM00320">
    <property type="entry name" value="WD40"/>
    <property type="match status" value="3"/>
</dbReference>
<dbReference type="Gene3D" id="2.130.10.10">
    <property type="entry name" value="YVTN repeat-like/Quinoprotein amine dehydrogenase"/>
    <property type="match status" value="3"/>
</dbReference>